<dbReference type="EMBL" id="CAMXCT010006811">
    <property type="protein sequence ID" value="CAI4020439.1"/>
    <property type="molecule type" value="Genomic_DNA"/>
</dbReference>
<dbReference type="EMBL" id="CAMXCT030006811">
    <property type="protein sequence ID" value="CAL4807751.1"/>
    <property type="molecule type" value="Genomic_DNA"/>
</dbReference>
<dbReference type="PANTHER" id="PTHR20921:SF0">
    <property type="entry name" value="TRANSMEMBRANE PROTEIN 222"/>
    <property type="match status" value="1"/>
</dbReference>
<comment type="caution">
    <text evidence="1">The sequence shown here is derived from an EMBL/GenBank/DDBJ whole genome shotgun (WGS) entry which is preliminary data.</text>
</comment>
<name>A0A9P1M5X1_9DINO</name>
<evidence type="ECO:0000313" key="1">
    <source>
        <dbReference type="EMBL" id="CAI4020439.1"/>
    </source>
</evidence>
<organism evidence="1">
    <name type="scientific">Cladocopium goreaui</name>
    <dbReference type="NCBI Taxonomy" id="2562237"/>
    <lineage>
        <taxon>Eukaryota</taxon>
        <taxon>Sar</taxon>
        <taxon>Alveolata</taxon>
        <taxon>Dinophyceae</taxon>
        <taxon>Suessiales</taxon>
        <taxon>Symbiodiniaceae</taxon>
        <taxon>Cladocopium</taxon>
    </lineage>
</organism>
<evidence type="ECO:0000313" key="2">
    <source>
        <dbReference type="EMBL" id="CAL4807751.1"/>
    </source>
</evidence>
<protein>
    <submittedName>
        <fullName evidence="2">Transmembrane protein 222</fullName>
    </submittedName>
</protein>
<sequence length="156" mass="17443">MPIDPILWGSPGAFEETPRDHRDEVDVEEDLYPYCIVWTPIPGCTWCFPFIGHMCIGTADGQVMEFMGFGATKAPKGGLSFGPVCRYVQLRKDRVRRGTWNEAIHKAMAQATGRPHGGCISNCSLVQRQKWGGGSEDFQSMDVFISENLNCIWNVI</sequence>
<dbReference type="AlphaFoldDB" id="A0A9P1M5X1"/>
<reference evidence="1" key="1">
    <citation type="submission" date="2022-10" db="EMBL/GenBank/DDBJ databases">
        <authorList>
            <person name="Chen Y."/>
            <person name="Dougan E. K."/>
            <person name="Chan C."/>
            <person name="Rhodes N."/>
            <person name="Thang M."/>
        </authorList>
    </citation>
    <scope>NUCLEOTIDE SEQUENCE</scope>
</reference>
<dbReference type="PANTHER" id="PTHR20921">
    <property type="entry name" value="TRANSMEMBRANE PROTEIN 222"/>
    <property type="match status" value="1"/>
</dbReference>
<evidence type="ECO:0000313" key="3">
    <source>
        <dbReference type="Proteomes" id="UP001152797"/>
    </source>
</evidence>
<keyword evidence="3" id="KW-1185">Reference proteome</keyword>
<keyword evidence="2" id="KW-0812">Transmembrane</keyword>
<dbReference type="Proteomes" id="UP001152797">
    <property type="component" value="Unassembled WGS sequence"/>
</dbReference>
<accession>A0A9P1M5X1</accession>
<gene>
    <name evidence="1" type="ORF">C1SCF055_LOCUS44855</name>
</gene>
<dbReference type="InterPro" id="IPR008496">
    <property type="entry name" value="TMEM222/RTE1"/>
</dbReference>
<dbReference type="EMBL" id="CAMXCT020006811">
    <property type="protein sequence ID" value="CAL1173814.1"/>
    <property type="molecule type" value="Genomic_DNA"/>
</dbReference>
<dbReference type="Pfam" id="PF05608">
    <property type="entry name" value="RTE1"/>
    <property type="match status" value="1"/>
</dbReference>
<proteinExistence type="predicted"/>
<keyword evidence="2" id="KW-0472">Membrane</keyword>
<reference evidence="2 3" key="2">
    <citation type="submission" date="2024-05" db="EMBL/GenBank/DDBJ databases">
        <authorList>
            <person name="Chen Y."/>
            <person name="Shah S."/>
            <person name="Dougan E. K."/>
            <person name="Thang M."/>
            <person name="Chan C."/>
        </authorList>
    </citation>
    <scope>NUCLEOTIDE SEQUENCE [LARGE SCALE GENOMIC DNA]</scope>
</reference>
<dbReference type="OrthoDB" id="267284at2759"/>